<proteinExistence type="predicted"/>
<feature type="transmembrane region" description="Helical" evidence="1">
    <location>
        <begin position="232"/>
        <end position="259"/>
    </location>
</feature>
<name>A0A2Z5FV71_9BACT</name>
<keyword evidence="1" id="KW-0812">Transmembrane</keyword>
<dbReference type="OrthoDB" id="114850at2"/>
<feature type="transmembrane region" description="Helical" evidence="1">
    <location>
        <begin position="145"/>
        <end position="166"/>
    </location>
</feature>
<evidence type="ECO:0000256" key="1">
    <source>
        <dbReference type="SAM" id="Phobius"/>
    </source>
</evidence>
<keyword evidence="1" id="KW-1133">Transmembrane helix</keyword>
<reference evidence="2 3" key="1">
    <citation type="journal article" date="2018" name="Front. Microbiol.">
        <title>Hydrolytic Capabilities as a Key to Environmental Success: Chitinolytic and Cellulolytic Acidobacteria From Acidic Sub-arctic Soils and Boreal Peatlands.</title>
        <authorList>
            <person name="Belova S.E."/>
            <person name="Ravin N.V."/>
            <person name="Pankratov T.A."/>
            <person name="Rakitin A.L."/>
            <person name="Ivanova A.A."/>
            <person name="Beletsky A.V."/>
            <person name="Mardanov A.V."/>
            <person name="Sinninghe Damste J.S."/>
            <person name="Dedysh S.N."/>
        </authorList>
    </citation>
    <scope>NUCLEOTIDE SEQUENCE [LARGE SCALE GENOMIC DNA]</scope>
    <source>
        <strain evidence="2 3">SBC82</strain>
    </source>
</reference>
<dbReference type="AlphaFoldDB" id="A0A2Z5FV71"/>
<dbReference type="EMBL" id="CP030840">
    <property type="protein sequence ID" value="AXC10650.1"/>
    <property type="molecule type" value="Genomic_DNA"/>
</dbReference>
<dbReference type="RefSeq" id="WP_114206246.1">
    <property type="nucleotide sequence ID" value="NZ_CP030840.1"/>
</dbReference>
<protein>
    <submittedName>
        <fullName evidence="2">Uncharacterized protein</fullName>
    </submittedName>
</protein>
<dbReference type="Proteomes" id="UP000253606">
    <property type="component" value="Chromosome"/>
</dbReference>
<feature type="transmembrane region" description="Helical" evidence="1">
    <location>
        <begin position="178"/>
        <end position="211"/>
    </location>
</feature>
<feature type="transmembrane region" description="Helical" evidence="1">
    <location>
        <begin position="102"/>
        <end position="125"/>
    </location>
</feature>
<keyword evidence="3" id="KW-1185">Reference proteome</keyword>
<evidence type="ECO:0000313" key="2">
    <source>
        <dbReference type="EMBL" id="AXC10650.1"/>
    </source>
</evidence>
<sequence>MPTQPTASPAASLSGRLRGTQSLVQIFGYCWSHPALLLIELAWRWSYGALALLLMYYEGSRLLASVPLAPTGVYEFSLQDTDRATVIIANVWSVLTPPLFHLLIWLAPLLGFGWALASGIGRSYVLCRYAPDLPFRPRALILLQLLRVLALGGSFVAWFAAIQWSANTTLSGESPNLVLYFALVICISLGIFTFWALVSWVFSVAPLLALLEHKTAAASLARSLRLGPLSGKLVEVNLVLGIVKLALVVLAMVFSATPLPFSSVMAGTPLYLWWAGVTVAYLAASDFFQVARLVAFIRFWRIYDEAP</sequence>
<dbReference type="KEGG" id="abas:ACPOL_1302"/>
<organism evidence="2 3">
    <name type="scientific">Acidisarcina polymorpha</name>
    <dbReference type="NCBI Taxonomy" id="2211140"/>
    <lineage>
        <taxon>Bacteria</taxon>
        <taxon>Pseudomonadati</taxon>
        <taxon>Acidobacteriota</taxon>
        <taxon>Terriglobia</taxon>
        <taxon>Terriglobales</taxon>
        <taxon>Acidobacteriaceae</taxon>
        <taxon>Acidisarcina</taxon>
    </lineage>
</organism>
<keyword evidence="1" id="KW-0472">Membrane</keyword>
<evidence type="ECO:0000313" key="3">
    <source>
        <dbReference type="Proteomes" id="UP000253606"/>
    </source>
</evidence>
<gene>
    <name evidence="2" type="ORF">ACPOL_1302</name>
</gene>
<feature type="transmembrane region" description="Helical" evidence="1">
    <location>
        <begin position="271"/>
        <end position="291"/>
    </location>
</feature>
<accession>A0A2Z5FV71</accession>